<dbReference type="Pfam" id="PF00486">
    <property type="entry name" value="Trans_reg_C"/>
    <property type="match status" value="1"/>
</dbReference>
<dbReference type="InterPro" id="IPR016032">
    <property type="entry name" value="Sig_transdc_resp-reg_C-effctor"/>
</dbReference>
<dbReference type="GO" id="GO:0000160">
    <property type="term" value="P:phosphorelay signal transduction system"/>
    <property type="evidence" value="ECO:0007669"/>
    <property type="project" value="InterPro"/>
</dbReference>
<evidence type="ECO:0000256" key="1">
    <source>
        <dbReference type="ARBA" id="ARBA00023015"/>
    </source>
</evidence>
<dbReference type="SMART" id="SM00862">
    <property type="entry name" value="Trans_reg_C"/>
    <property type="match status" value="1"/>
</dbReference>
<keyword evidence="2 4" id="KW-0238">DNA-binding</keyword>
<feature type="domain" description="OmpR/PhoB-type" evidence="6">
    <location>
        <begin position="122"/>
        <end position="223"/>
    </location>
</feature>
<gene>
    <name evidence="7" type="ORF">H7C19_00140</name>
</gene>
<feature type="domain" description="FHA" evidence="5">
    <location>
        <begin position="28"/>
        <end position="80"/>
    </location>
</feature>
<sequence>MHRSPCLIVERGYPYEGGTPLPLEAGSTLLGRRDEQWEPHIAFDNVYISRKQAEIRRENGEYTVTDLDSKHGTALNGHPLTPFRPAALRISDRIDLARGMVVLTFSPFRLDETMDFAPLIPQPFVQSGEYALDPVRQSVQVGDEAYPLSDKEYRCLELLVGKEQQFVPRDEIIRHVWPERADAPDASTVSAEEVHSLLYRIRKKTNQRLHIESIRGKGFILQDLAARTEPAKSASSPVGEG</sequence>
<dbReference type="Gene3D" id="2.60.200.20">
    <property type="match status" value="1"/>
</dbReference>
<reference evidence="7 8" key="1">
    <citation type="submission" date="2020-08" db="EMBL/GenBank/DDBJ databases">
        <title>Cohnella phylogeny.</title>
        <authorList>
            <person name="Dunlap C."/>
        </authorList>
    </citation>
    <scope>NUCLEOTIDE SEQUENCE [LARGE SCALE GENOMIC DNA]</scope>
    <source>
        <strain evidence="7 8">DSM 28246</strain>
    </source>
</reference>
<evidence type="ECO:0000259" key="5">
    <source>
        <dbReference type="PROSITE" id="PS50006"/>
    </source>
</evidence>
<evidence type="ECO:0000313" key="7">
    <source>
        <dbReference type="EMBL" id="MBB6669087.1"/>
    </source>
</evidence>
<evidence type="ECO:0000256" key="2">
    <source>
        <dbReference type="ARBA" id="ARBA00023125"/>
    </source>
</evidence>
<dbReference type="SUPFAM" id="SSF46894">
    <property type="entry name" value="C-terminal effector domain of the bipartite response regulators"/>
    <property type="match status" value="1"/>
</dbReference>
<dbReference type="Proteomes" id="UP000547209">
    <property type="component" value="Unassembled WGS sequence"/>
</dbReference>
<dbReference type="AlphaFoldDB" id="A0A7X0RKD3"/>
<dbReference type="GO" id="GO:0003677">
    <property type="term" value="F:DNA binding"/>
    <property type="evidence" value="ECO:0007669"/>
    <property type="project" value="UniProtKB-UniRule"/>
</dbReference>
<dbReference type="RefSeq" id="WP_185140535.1">
    <property type="nucleotide sequence ID" value="NZ_JACJVP010000001.1"/>
</dbReference>
<comment type="caution">
    <text evidence="7">The sequence shown here is derived from an EMBL/GenBank/DDBJ whole genome shotgun (WGS) entry which is preliminary data.</text>
</comment>
<evidence type="ECO:0000259" key="6">
    <source>
        <dbReference type="PROSITE" id="PS51755"/>
    </source>
</evidence>
<evidence type="ECO:0000256" key="4">
    <source>
        <dbReference type="PROSITE-ProRule" id="PRU01091"/>
    </source>
</evidence>
<dbReference type="PROSITE" id="PS51755">
    <property type="entry name" value="OMPR_PHOB"/>
    <property type="match status" value="1"/>
</dbReference>
<dbReference type="CDD" id="cd00383">
    <property type="entry name" value="trans_reg_C"/>
    <property type="match status" value="1"/>
</dbReference>
<evidence type="ECO:0000313" key="8">
    <source>
        <dbReference type="Proteomes" id="UP000547209"/>
    </source>
</evidence>
<dbReference type="GO" id="GO:0006355">
    <property type="term" value="P:regulation of DNA-templated transcription"/>
    <property type="evidence" value="ECO:0007669"/>
    <property type="project" value="InterPro"/>
</dbReference>
<dbReference type="InterPro" id="IPR000253">
    <property type="entry name" value="FHA_dom"/>
</dbReference>
<dbReference type="PROSITE" id="PS50006">
    <property type="entry name" value="FHA_DOMAIN"/>
    <property type="match status" value="1"/>
</dbReference>
<dbReference type="InterPro" id="IPR036388">
    <property type="entry name" value="WH-like_DNA-bd_sf"/>
</dbReference>
<feature type="DNA-binding region" description="OmpR/PhoB-type" evidence="4">
    <location>
        <begin position="122"/>
        <end position="223"/>
    </location>
</feature>
<dbReference type="InterPro" id="IPR008984">
    <property type="entry name" value="SMAD_FHA_dom_sf"/>
</dbReference>
<dbReference type="Gene3D" id="1.10.10.10">
    <property type="entry name" value="Winged helix-like DNA-binding domain superfamily/Winged helix DNA-binding domain"/>
    <property type="match status" value="1"/>
</dbReference>
<keyword evidence="1" id="KW-0805">Transcription regulation</keyword>
<keyword evidence="3" id="KW-0804">Transcription</keyword>
<accession>A0A7X0RKD3</accession>
<dbReference type="SUPFAM" id="SSF49879">
    <property type="entry name" value="SMAD/FHA domain"/>
    <property type="match status" value="1"/>
</dbReference>
<dbReference type="Pfam" id="PF00498">
    <property type="entry name" value="FHA"/>
    <property type="match status" value="1"/>
</dbReference>
<organism evidence="7 8">
    <name type="scientific">Cohnella nanjingensis</name>
    <dbReference type="NCBI Taxonomy" id="1387779"/>
    <lineage>
        <taxon>Bacteria</taxon>
        <taxon>Bacillati</taxon>
        <taxon>Bacillota</taxon>
        <taxon>Bacilli</taxon>
        <taxon>Bacillales</taxon>
        <taxon>Paenibacillaceae</taxon>
        <taxon>Cohnella</taxon>
    </lineage>
</organism>
<dbReference type="SMART" id="SM00240">
    <property type="entry name" value="FHA"/>
    <property type="match status" value="1"/>
</dbReference>
<dbReference type="CDD" id="cd00060">
    <property type="entry name" value="FHA"/>
    <property type="match status" value="1"/>
</dbReference>
<dbReference type="EMBL" id="JACJVP010000001">
    <property type="protein sequence ID" value="MBB6669087.1"/>
    <property type="molecule type" value="Genomic_DNA"/>
</dbReference>
<name>A0A7X0RKD3_9BACL</name>
<evidence type="ECO:0000256" key="3">
    <source>
        <dbReference type="ARBA" id="ARBA00023163"/>
    </source>
</evidence>
<protein>
    <submittedName>
        <fullName evidence="7">Winged helix-turn-helix domain-containing protein</fullName>
    </submittedName>
</protein>
<proteinExistence type="predicted"/>
<dbReference type="InterPro" id="IPR001867">
    <property type="entry name" value="OmpR/PhoB-type_DNA-bd"/>
</dbReference>
<keyword evidence="8" id="KW-1185">Reference proteome</keyword>